<organism evidence="1 2">
    <name type="scientific">Massilia jejuensis</name>
    <dbReference type="NCBI Taxonomy" id="648894"/>
    <lineage>
        <taxon>Bacteria</taxon>
        <taxon>Pseudomonadati</taxon>
        <taxon>Pseudomonadota</taxon>
        <taxon>Betaproteobacteria</taxon>
        <taxon>Burkholderiales</taxon>
        <taxon>Oxalobacteraceae</taxon>
        <taxon>Telluria group</taxon>
        <taxon>Massilia</taxon>
    </lineage>
</organism>
<dbReference type="EMBL" id="JBHSMS010000040">
    <property type="protein sequence ID" value="MFC5512214.1"/>
    <property type="molecule type" value="Genomic_DNA"/>
</dbReference>
<gene>
    <name evidence="1" type="ORF">ACFPOU_13895</name>
</gene>
<evidence type="ECO:0000313" key="1">
    <source>
        <dbReference type="EMBL" id="MFC5512214.1"/>
    </source>
</evidence>
<evidence type="ECO:0000313" key="2">
    <source>
        <dbReference type="Proteomes" id="UP001596031"/>
    </source>
</evidence>
<proteinExistence type="predicted"/>
<comment type="caution">
    <text evidence="1">The sequence shown here is derived from an EMBL/GenBank/DDBJ whole genome shotgun (WGS) entry which is preliminary data.</text>
</comment>
<name>A0ABW0PNZ5_9BURK</name>
<protein>
    <submittedName>
        <fullName evidence="1">Uncharacterized protein</fullName>
    </submittedName>
</protein>
<keyword evidence="2" id="KW-1185">Reference proteome</keyword>
<reference evidence="2" key="1">
    <citation type="journal article" date="2019" name="Int. J. Syst. Evol. Microbiol.">
        <title>The Global Catalogue of Microorganisms (GCM) 10K type strain sequencing project: providing services to taxonomists for standard genome sequencing and annotation.</title>
        <authorList>
            <consortium name="The Broad Institute Genomics Platform"/>
            <consortium name="The Broad Institute Genome Sequencing Center for Infectious Disease"/>
            <person name="Wu L."/>
            <person name="Ma J."/>
        </authorList>
    </citation>
    <scope>NUCLEOTIDE SEQUENCE [LARGE SCALE GENOMIC DNA]</scope>
    <source>
        <strain evidence="2">CCUG 38813</strain>
    </source>
</reference>
<dbReference type="RefSeq" id="WP_379722202.1">
    <property type="nucleotide sequence ID" value="NZ_JBHSMS010000040.1"/>
</dbReference>
<accession>A0ABW0PNZ5</accession>
<dbReference type="Proteomes" id="UP001596031">
    <property type="component" value="Unassembled WGS sequence"/>
</dbReference>
<sequence>MFRGIAWLERIIGWKLAMREGRELPLMLSSSVLHVKIAGEPPDKGRPPAHVLNLIRPRVALARLDVPVF</sequence>